<dbReference type="InterPro" id="IPR028078">
    <property type="entry name" value="ACDC"/>
</dbReference>
<evidence type="ECO:0008006" key="11">
    <source>
        <dbReference type="Google" id="ProtNLM"/>
    </source>
</evidence>
<dbReference type="EMBL" id="CP056072">
    <property type="protein sequence ID" value="UKK02943.2"/>
    <property type="molecule type" value="Genomic_DNA"/>
</dbReference>
<sequence>MAEAGGEYEYSTLDQQSLPEFGSNSDVSNRIDQSDSMANEYSDNANGLYDDNSYSAGDSTSQVGLTEQSSWQSSGYVSMSEEALRQNGDVGEHQDPRLMTMHSQDSLGYVQPFDMSSGMVGGYVPDGGHNLLHQKMLEVGQQDVLPAHGLQMAMETSVIPDPPRRMLSKGRKNKDEANELVRRAKLLPKVMGVRYDANHQYWVATWYQNRKRMDRYFSVGRFGFEEARLLAIDCRKTAGKSLQGKSYDRPSYSKEGKSRSYDSVDKHGDYYASDDMNKKSKDFNRLNVSKVALNYILSDLCNNCLPTILENNHMPGELYIHCYNKISDHLQMIITASQSEEIEKYLHLFQLCIQNRVLPSALQVQEQRAMITTLCQIYVRFASSVSRNLTIKFSLSHPVRFDKNRISDYLLPVPERFNSVFNKLRMAFMYPMEKVHPFMLMCNTRTETPQYMEYFSLEFNNQTSKLLFTILHIWFIHRGFHRNNLETRKLLIWEYLWDRMRDILIASGGDSDTYERKLVDMQSRTFGLCLSFDEAFDFYYENGDPIMIKNIINRAFYNNDKDDYGSEKLDRLTFYSIMMA</sequence>
<evidence type="ECO:0000313" key="9">
    <source>
        <dbReference type="EMBL" id="UKK02943.2"/>
    </source>
</evidence>
<keyword evidence="4" id="KW-0804">Transcription</keyword>
<dbReference type="GO" id="GO:0005634">
    <property type="term" value="C:nucleus"/>
    <property type="evidence" value="ECO:0007669"/>
    <property type="project" value="UniProtKB-SubCell"/>
</dbReference>
<evidence type="ECO:0000256" key="1">
    <source>
        <dbReference type="ARBA" id="ARBA00004123"/>
    </source>
</evidence>
<feature type="compositionally biased region" description="Polar residues" evidence="6">
    <location>
        <begin position="12"/>
        <end position="45"/>
    </location>
</feature>
<dbReference type="Proteomes" id="UP000244811">
    <property type="component" value="Chromosome 4"/>
</dbReference>
<evidence type="ECO:0000313" key="10">
    <source>
        <dbReference type="Proteomes" id="UP000244811"/>
    </source>
</evidence>
<reference evidence="9" key="1">
    <citation type="submission" date="2022-07" db="EMBL/GenBank/DDBJ databases">
        <title>Evaluation of T. orientalis genome assembly methods using nanopore sequencing and analysis of variation between genomes.</title>
        <authorList>
            <person name="Yam J."/>
            <person name="Micallef M.L."/>
            <person name="Liu M."/>
            <person name="Djordjevic S.P."/>
            <person name="Bogema D.R."/>
            <person name="Jenkins C."/>
        </authorList>
    </citation>
    <scope>NUCLEOTIDE SEQUENCE</scope>
    <source>
        <strain evidence="9">Goon Nure</strain>
    </source>
</reference>
<feature type="compositionally biased region" description="Polar residues" evidence="6">
    <location>
        <begin position="52"/>
        <end position="77"/>
    </location>
</feature>
<dbReference type="GO" id="GO:0003700">
    <property type="term" value="F:DNA-binding transcription factor activity"/>
    <property type="evidence" value="ECO:0007669"/>
    <property type="project" value="InterPro"/>
</dbReference>
<keyword evidence="2" id="KW-0805">Transcription regulation</keyword>
<keyword evidence="5" id="KW-0539">Nucleus</keyword>
<dbReference type="Gene3D" id="1.20.5.2050">
    <property type="match status" value="1"/>
</dbReference>
<evidence type="ECO:0000259" key="8">
    <source>
        <dbReference type="Pfam" id="PF14733"/>
    </source>
</evidence>
<gene>
    <name evidence="9" type="ORF">MACK_003044</name>
</gene>
<evidence type="ECO:0000259" key="7">
    <source>
        <dbReference type="Pfam" id="PF00847"/>
    </source>
</evidence>
<dbReference type="GO" id="GO:0003677">
    <property type="term" value="F:DNA binding"/>
    <property type="evidence" value="ECO:0007669"/>
    <property type="project" value="UniProtKB-KW"/>
</dbReference>
<name>A0A976QVX4_THEOR</name>
<evidence type="ECO:0000256" key="4">
    <source>
        <dbReference type="ARBA" id="ARBA00023163"/>
    </source>
</evidence>
<evidence type="ECO:0000256" key="3">
    <source>
        <dbReference type="ARBA" id="ARBA00023125"/>
    </source>
</evidence>
<protein>
    <recommendedName>
        <fullName evidence="11">AP2/ERF domain-containing protein</fullName>
    </recommendedName>
</protein>
<comment type="subcellular location">
    <subcellularLocation>
        <location evidence="1">Nucleus</location>
    </subcellularLocation>
</comment>
<feature type="compositionally biased region" description="Basic and acidic residues" evidence="6">
    <location>
        <begin position="246"/>
        <end position="262"/>
    </location>
</feature>
<dbReference type="Pfam" id="PF00847">
    <property type="entry name" value="AP2"/>
    <property type="match status" value="1"/>
</dbReference>
<feature type="domain" description="AP2/ERF" evidence="7">
    <location>
        <begin position="188"/>
        <end position="238"/>
    </location>
</feature>
<feature type="region of interest" description="Disordered" evidence="6">
    <location>
        <begin position="1"/>
        <end position="95"/>
    </location>
</feature>
<organism evidence="9 10">
    <name type="scientific">Theileria orientalis</name>
    <dbReference type="NCBI Taxonomy" id="68886"/>
    <lineage>
        <taxon>Eukaryota</taxon>
        <taxon>Sar</taxon>
        <taxon>Alveolata</taxon>
        <taxon>Apicomplexa</taxon>
        <taxon>Aconoidasida</taxon>
        <taxon>Piroplasmida</taxon>
        <taxon>Theileriidae</taxon>
        <taxon>Theileria</taxon>
    </lineage>
</organism>
<feature type="region of interest" description="Disordered" evidence="6">
    <location>
        <begin position="241"/>
        <end position="262"/>
    </location>
</feature>
<accession>A0A976QVX4</accession>
<keyword evidence="3" id="KW-0238">DNA-binding</keyword>
<evidence type="ECO:0000256" key="2">
    <source>
        <dbReference type="ARBA" id="ARBA00023015"/>
    </source>
</evidence>
<dbReference type="AlphaFoldDB" id="A0A976QVX4"/>
<proteinExistence type="predicted"/>
<feature type="domain" description="AP2-coincident C-terminal" evidence="8">
    <location>
        <begin position="282"/>
        <end position="374"/>
    </location>
</feature>
<evidence type="ECO:0000256" key="6">
    <source>
        <dbReference type="SAM" id="MobiDB-lite"/>
    </source>
</evidence>
<dbReference type="InterPro" id="IPR001471">
    <property type="entry name" value="AP2/ERF_dom"/>
</dbReference>
<evidence type="ECO:0000256" key="5">
    <source>
        <dbReference type="ARBA" id="ARBA00023242"/>
    </source>
</evidence>
<dbReference type="Pfam" id="PF14733">
    <property type="entry name" value="ACDC"/>
    <property type="match status" value="1"/>
</dbReference>